<reference evidence="3" key="1">
    <citation type="journal article" date="2013" name="Genetics">
        <title>The draft genome and transcriptome of Panagrellus redivivus are shaped by the harsh demands of a free-living lifestyle.</title>
        <authorList>
            <person name="Srinivasan J."/>
            <person name="Dillman A.R."/>
            <person name="Macchietto M.G."/>
            <person name="Heikkinen L."/>
            <person name="Lakso M."/>
            <person name="Fracchia K.M."/>
            <person name="Antoshechkin I."/>
            <person name="Mortazavi A."/>
            <person name="Wong G."/>
            <person name="Sternberg P.W."/>
        </authorList>
    </citation>
    <scope>NUCLEOTIDE SEQUENCE [LARGE SCALE GENOMIC DNA]</scope>
    <source>
        <strain evidence="3">MT8872</strain>
    </source>
</reference>
<accession>A0A7E4WD58</accession>
<dbReference type="WBParaSite" id="Pan_g9860.t1">
    <property type="protein sequence ID" value="Pan_g9860.t1"/>
    <property type="gene ID" value="Pan_g9860"/>
</dbReference>
<protein>
    <submittedName>
        <fullName evidence="4">Activating signal cointegrator 1 complex subunit 2</fullName>
    </submittedName>
</protein>
<feature type="region of interest" description="Disordered" evidence="1">
    <location>
        <begin position="417"/>
        <end position="442"/>
    </location>
</feature>
<feature type="transmembrane region" description="Helical" evidence="2">
    <location>
        <begin position="578"/>
        <end position="601"/>
    </location>
</feature>
<organism evidence="3 4">
    <name type="scientific">Panagrellus redivivus</name>
    <name type="common">Microworm</name>
    <dbReference type="NCBI Taxonomy" id="6233"/>
    <lineage>
        <taxon>Eukaryota</taxon>
        <taxon>Metazoa</taxon>
        <taxon>Ecdysozoa</taxon>
        <taxon>Nematoda</taxon>
        <taxon>Chromadorea</taxon>
        <taxon>Rhabditida</taxon>
        <taxon>Tylenchina</taxon>
        <taxon>Panagrolaimomorpha</taxon>
        <taxon>Panagrolaimoidea</taxon>
        <taxon>Panagrolaimidae</taxon>
        <taxon>Panagrellus</taxon>
    </lineage>
</organism>
<dbReference type="AlphaFoldDB" id="A0A7E4WD58"/>
<keyword evidence="2" id="KW-0472">Membrane</keyword>
<evidence type="ECO:0000313" key="3">
    <source>
        <dbReference type="Proteomes" id="UP000492821"/>
    </source>
</evidence>
<proteinExistence type="predicted"/>
<feature type="compositionally biased region" description="Polar residues" evidence="1">
    <location>
        <begin position="420"/>
        <end position="442"/>
    </location>
</feature>
<keyword evidence="3" id="KW-1185">Reference proteome</keyword>
<evidence type="ECO:0000256" key="2">
    <source>
        <dbReference type="SAM" id="Phobius"/>
    </source>
</evidence>
<keyword evidence="2" id="KW-1133">Transmembrane helix</keyword>
<reference evidence="4" key="2">
    <citation type="submission" date="2020-10" db="UniProtKB">
        <authorList>
            <consortium name="WormBaseParasite"/>
        </authorList>
    </citation>
    <scope>IDENTIFICATION</scope>
</reference>
<dbReference type="Proteomes" id="UP000492821">
    <property type="component" value="Unassembled WGS sequence"/>
</dbReference>
<evidence type="ECO:0000256" key="1">
    <source>
        <dbReference type="SAM" id="MobiDB-lite"/>
    </source>
</evidence>
<sequence>MEGNYEAYDLSTRNFNNTIRDIANRRHFHDLRNFAQLVLDNVFSKSFPLAQINFRTVDIGLLSQLLGFNSEVFEFLCKNEALYVQFLDAIVAQARLVRVSTVVATNSVLYFLVDTFTNSLLPLSDEGLGQLKRTDWFRAASTRTAATGSAFGLLRPQVIASSFAPGTVTKGQHGIDALYLRSNQFSRYLIEGLSDRSTVPSECQVLLLQRIVLHYVSFLVEPANDRDFEAFKAKLRRSEIITKNVKAFFQRWLQGLAWDSLYWFILDFWMCLIFPSDANIAKDPRKMRSFFDLATSNFADLLPVIQERCLNADLSLLSHIRFLERVVTEAFDPLMKKMYDKLGYDVDTFIAEIRDKVTNYRTMAQLCKLEHEQKHPESRLTKLVSFLQNALVDAEPNDTSKELDDLAAALDKRLPEELRTSNQSSQTVPETTLNSTVNTSNQSMNVFSPMANSTPLRRAPDFRVDPVTKLLYLSPQGRDQVLKRQASFDFSQCGALLSKQYGSRPFEIKRLAKFLHHFSAQHSDDAFVRYIRTHRHDNIVISLLAKLLLTDPHAPRHVPVYTRKAVAHKGQLDLRFMASWPFVIIAGFVLLSLLNSFLSLFL</sequence>
<keyword evidence="2" id="KW-0812">Transmembrane</keyword>
<evidence type="ECO:0000313" key="4">
    <source>
        <dbReference type="WBParaSite" id="Pan_g9860.t1"/>
    </source>
</evidence>
<name>A0A7E4WD58_PANRE</name>